<protein>
    <recommendedName>
        <fullName evidence="2">HNH nuclease domain-containing protein</fullName>
    </recommendedName>
</protein>
<proteinExistence type="predicted"/>
<dbReference type="InterPro" id="IPR003615">
    <property type="entry name" value="HNH_nuc"/>
</dbReference>
<feature type="region of interest" description="Disordered" evidence="1">
    <location>
        <begin position="393"/>
        <end position="413"/>
    </location>
</feature>
<gene>
    <name evidence="3" type="ORF">B2J93_5988</name>
</gene>
<dbReference type="Pfam" id="PF13391">
    <property type="entry name" value="HNH_2"/>
    <property type="match status" value="1"/>
</dbReference>
<organism evidence="3 4">
    <name type="scientific">Diplocarpon coronariae</name>
    <dbReference type="NCBI Taxonomy" id="2795749"/>
    <lineage>
        <taxon>Eukaryota</taxon>
        <taxon>Fungi</taxon>
        <taxon>Dikarya</taxon>
        <taxon>Ascomycota</taxon>
        <taxon>Pezizomycotina</taxon>
        <taxon>Leotiomycetes</taxon>
        <taxon>Helotiales</taxon>
        <taxon>Drepanopezizaceae</taxon>
        <taxon>Diplocarpon</taxon>
    </lineage>
</organism>
<name>A0A218ZAP2_9HELO</name>
<keyword evidence="4" id="KW-1185">Reference proteome</keyword>
<dbReference type="EMBL" id="MZNU01000113">
    <property type="protein sequence ID" value="OWP04355.1"/>
    <property type="molecule type" value="Genomic_DNA"/>
</dbReference>
<feature type="compositionally biased region" description="Polar residues" evidence="1">
    <location>
        <begin position="393"/>
        <end position="405"/>
    </location>
</feature>
<dbReference type="InParanoid" id="A0A218ZAP2"/>
<evidence type="ECO:0000259" key="2">
    <source>
        <dbReference type="Pfam" id="PF13391"/>
    </source>
</evidence>
<evidence type="ECO:0000256" key="1">
    <source>
        <dbReference type="SAM" id="MobiDB-lite"/>
    </source>
</evidence>
<comment type="caution">
    <text evidence="3">The sequence shown here is derived from an EMBL/GenBank/DDBJ whole genome shotgun (WGS) entry which is preliminary data.</text>
</comment>
<evidence type="ECO:0000313" key="4">
    <source>
        <dbReference type="Proteomes" id="UP000242519"/>
    </source>
</evidence>
<accession>A0A218ZAP2</accession>
<dbReference type="AlphaFoldDB" id="A0A218ZAP2"/>
<dbReference type="Proteomes" id="UP000242519">
    <property type="component" value="Unassembled WGS sequence"/>
</dbReference>
<feature type="domain" description="HNH nuclease" evidence="2">
    <location>
        <begin position="179"/>
        <end position="245"/>
    </location>
</feature>
<reference evidence="3 4" key="1">
    <citation type="submission" date="2017-04" db="EMBL/GenBank/DDBJ databases">
        <title>Draft genome sequence of Marssonina coronaria NL1: causal agent of apple blotch.</title>
        <authorList>
            <person name="Cheng Q."/>
        </authorList>
    </citation>
    <scope>NUCLEOTIDE SEQUENCE [LARGE SCALE GENOMIC DNA]</scope>
    <source>
        <strain evidence="3 4">NL1</strain>
    </source>
</reference>
<evidence type="ECO:0000313" key="3">
    <source>
        <dbReference type="EMBL" id="OWP04355.1"/>
    </source>
</evidence>
<dbReference type="OrthoDB" id="2142759at2759"/>
<sequence>MASAPAILPSAASIDSALNLRGAILPPLPASLNATRRRQVILRHPQYPDSSNILLNLFAPDTSVGGLQYEYVLVLCSIVAGNRWDGWFTKTKDGPRLDEQDILPAGEYFFHLGPQSTSEAETDSVCNSPYPIVPSFCDWVFPHNNLPPCWTIPHFTTTPAKLWSASSLTTALAIRDASCRITGCTEGTQVAHICPRVEAEWYQRNQMSQYHNNHLTNRLEDDTANALLLRADLHIEFDKRKFVFVPKRGSNASAADAPVFVTHLLVESSEYEYLYHNRALQGISQIGIEHLFARLAWSVFPFLGDFLGYGLARYLSIAAKDGSSNSIVGLVDAGKCLEYTIIKPSRSRNPSPRKRGRDGSDSIVESIGAEKACFQRKRPKPSSILHADDLTASFSGTSQPQTSNDPSEDNSGVKVLREQWLSIERSRSDPEHIWGAEKQWAEETQKEGATMNGVEAKRLLEYLGHEFREDDT</sequence>